<keyword evidence="1" id="KW-1133">Transmembrane helix</keyword>
<keyword evidence="3" id="KW-1185">Reference proteome</keyword>
<keyword evidence="1" id="KW-0812">Transmembrane</keyword>
<dbReference type="AlphaFoldDB" id="A0A7Y9J0Q1"/>
<dbReference type="GO" id="GO:0005886">
    <property type="term" value="C:plasma membrane"/>
    <property type="evidence" value="ECO:0007669"/>
    <property type="project" value="TreeGrafter"/>
</dbReference>
<feature type="transmembrane region" description="Helical" evidence="1">
    <location>
        <begin position="79"/>
        <end position="97"/>
    </location>
</feature>
<proteinExistence type="predicted"/>
<dbReference type="PANTHER" id="PTHR35813">
    <property type="entry name" value="INNER MEMBRANE PROTEIN YBAN"/>
    <property type="match status" value="1"/>
</dbReference>
<dbReference type="InterPro" id="IPR007401">
    <property type="entry name" value="DUF454"/>
</dbReference>
<name>A0A7Y9J0Q1_9BURK</name>
<evidence type="ECO:0000313" key="3">
    <source>
        <dbReference type="Proteomes" id="UP000542125"/>
    </source>
</evidence>
<dbReference type="Proteomes" id="UP000542125">
    <property type="component" value="Unassembled WGS sequence"/>
</dbReference>
<dbReference type="PIRSF" id="PIRSF016789">
    <property type="entry name" value="DUF454"/>
    <property type="match status" value="1"/>
</dbReference>
<protein>
    <recommendedName>
        <fullName evidence="4">Inner membrane protein</fullName>
    </recommendedName>
</protein>
<dbReference type="Pfam" id="PF04304">
    <property type="entry name" value="DUF454"/>
    <property type="match status" value="1"/>
</dbReference>
<dbReference type="RefSeq" id="WP_179590527.1">
    <property type="nucleotide sequence ID" value="NZ_JACBYR010000003.1"/>
</dbReference>
<organism evidence="2 3">
    <name type="scientific">Pigmentiphaga litoralis</name>
    <dbReference type="NCBI Taxonomy" id="516702"/>
    <lineage>
        <taxon>Bacteria</taxon>
        <taxon>Pseudomonadati</taxon>
        <taxon>Pseudomonadota</taxon>
        <taxon>Betaproteobacteria</taxon>
        <taxon>Burkholderiales</taxon>
        <taxon>Alcaligenaceae</taxon>
        <taxon>Pigmentiphaga</taxon>
    </lineage>
</organism>
<evidence type="ECO:0000256" key="1">
    <source>
        <dbReference type="SAM" id="Phobius"/>
    </source>
</evidence>
<sequence>MTHPNAVVRFLLLVGALLCLALGVIGIFVPGLPTTVFILMAAALASRGSPRLAAWLEGHRLFGPMIRDWRAHRSVSRRAKWSATIMMTLCAVLLFVTANHWEYAALGSAVMVIVATWLWLRPEPPGGVAPATSSPTPPPR</sequence>
<feature type="transmembrane region" description="Helical" evidence="1">
    <location>
        <begin position="7"/>
        <end position="29"/>
    </location>
</feature>
<gene>
    <name evidence="2" type="ORF">FHW18_005277</name>
</gene>
<evidence type="ECO:0008006" key="4">
    <source>
        <dbReference type="Google" id="ProtNLM"/>
    </source>
</evidence>
<dbReference type="EMBL" id="JACBYR010000003">
    <property type="protein sequence ID" value="NYE85958.1"/>
    <property type="molecule type" value="Genomic_DNA"/>
</dbReference>
<evidence type="ECO:0000313" key="2">
    <source>
        <dbReference type="EMBL" id="NYE85958.1"/>
    </source>
</evidence>
<comment type="caution">
    <text evidence="2">The sequence shown here is derived from an EMBL/GenBank/DDBJ whole genome shotgun (WGS) entry which is preliminary data.</text>
</comment>
<accession>A0A7Y9J0Q1</accession>
<feature type="transmembrane region" description="Helical" evidence="1">
    <location>
        <begin position="103"/>
        <end position="120"/>
    </location>
</feature>
<keyword evidence="1" id="KW-0472">Membrane</keyword>
<reference evidence="2 3" key="1">
    <citation type="submission" date="2020-07" db="EMBL/GenBank/DDBJ databases">
        <title>Genomic Encyclopedia of Type Strains, Phase IV (KMG-V): Genome sequencing to study the core and pangenomes of soil and plant-associated prokaryotes.</title>
        <authorList>
            <person name="Whitman W."/>
        </authorList>
    </citation>
    <scope>NUCLEOTIDE SEQUENCE [LARGE SCALE GENOMIC DNA]</scope>
    <source>
        <strain evidence="2 3">SAS40</strain>
    </source>
</reference>
<dbReference type="PANTHER" id="PTHR35813:SF1">
    <property type="entry name" value="INNER MEMBRANE PROTEIN YBAN"/>
    <property type="match status" value="1"/>
</dbReference>